<evidence type="ECO:0000313" key="2">
    <source>
        <dbReference type="EMBL" id="KEI69962.1"/>
    </source>
</evidence>
<evidence type="ECO:0000313" key="3">
    <source>
        <dbReference type="Proteomes" id="UP000027997"/>
    </source>
</evidence>
<evidence type="ECO:0000256" key="1">
    <source>
        <dbReference type="SAM" id="SignalP"/>
    </source>
</evidence>
<dbReference type="STRING" id="305900.GV64_03670"/>
<organism evidence="2 3">
    <name type="scientific">Endozoicomonas elysicola</name>
    <dbReference type="NCBI Taxonomy" id="305900"/>
    <lineage>
        <taxon>Bacteria</taxon>
        <taxon>Pseudomonadati</taxon>
        <taxon>Pseudomonadota</taxon>
        <taxon>Gammaproteobacteria</taxon>
        <taxon>Oceanospirillales</taxon>
        <taxon>Endozoicomonadaceae</taxon>
        <taxon>Endozoicomonas</taxon>
    </lineage>
</organism>
<feature type="signal peptide" evidence="1">
    <location>
        <begin position="1"/>
        <end position="21"/>
    </location>
</feature>
<dbReference type="EMBL" id="JOJP01000001">
    <property type="protein sequence ID" value="KEI69962.1"/>
    <property type="molecule type" value="Genomic_DNA"/>
</dbReference>
<protein>
    <recommendedName>
        <fullName evidence="4">DUF4426 domain-containing protein</fullName>
    </recommendedName>
</protein>
<accession>A0A081K736</accession>
<reference evidence="2 3" key="1">
    <citation type="submission" date="2014-06" db="EMBL/GenBank/DDBJ databases">
        <title>Whole Genome Sequences of Three Symbiotic Endozoicomonas Bacteria.</title>
        <authorList>
            <person name="Neave M.J."/>
            <person name="Apprill A."/>
            <person name="Voolstra C.R."/>
        </authorList>
    </citation>
    <scope>NUCLEOTIDE SEQUENCE [LARGE SCALE GENOMIC DNA]</scope>
    <source>
        <strain evidence="2 3">DSM 22380</strain>
    </source>
</reference>
<dbReference type="Proteomes" id="UP000027997">
    <property type="component" value="Unassembled WGS sequence"/>
</dbReference>
<name>A0A081K736_9GAMM</name>
<keyword evidence="1" id="KW-0732">Signal</keyword>
<feature type="chain" id="PRO_5001758661" description="DUF4426 domain-containing protein" evidence="1">
    <location>
        <begin position="22"/>
        <end position="140"/>
    </location>
</feature>
<evidence type="ECO:0008006" key="4">
    <source>
        <dbReference type="Google" id="ProtNLM"/>
    </source>
</evidence>
<gene>
    <name evidence="2" type="ORF">GV64_03670</name>
</gene>
<comment type="caution">
    <text evidence="2">The sequence shown here is derived from an EMBL/GenBank/DDBJ whole genome shotgun (WGS) entry which is preliminary data.</text>
</comment>
<sequence length="140" mass="15718">MLTRICYVLLLSFVLPTCILAEDQWVEVGSAKARVSENTLTIFPATEAAFSKLRFHISHGDVILHQARVYLAKGEVFHINLQKSIKSSKNGDDGQSYSRTVPLITSQQSSIKKVTVFYKFKQQHTPSKQVKIELMGVPIP</sequence>
<dbReference type="RefSeq" id="WP_020584544.1">
    <property type="nucleotide sequence ID" value="NZ_JOJP01000001.1"/>
</dbReference>
<dbReference type="AlphaFoldDB" id="A0A081K736"/>
<keyword evidence="3" id="KW-1185">Reference proteome</keyword>
<proteinExistence type="predicted"/>